<evidence type="ECO:0000256" key="7">
    <source>
        <dbReference type="ARBA" id="ARBA00048539"/>
    </source>
</evidence>
<dbReference type="CDD" id="cd01992">
    <property type="entry name" value="TilS_N"/>
    <property type="match status" value="1"/>
</dbReference>
<dbReference type="Proteomes" id="UP001379949">
    <property type="component" value="Unassembled WGS sequence"/>
</dbReference>
<keyword evidence="11" id="KW-1185">Reference proteome</keyword>
<dbReference type="Gene3D" id="3.40.50.620">
    <property type="entry name" value="HUPs"/>
    <property type="match status" value="1"/>
</dbReference>
<dbReference type="InterPro" id="IPR014729">
    <property type="entry name" value="Rossmann-like_a/b/a_fold"/>
</dbReference>
<feature type="binding site" evidence="8">
    <location>
        <begin position="44"/>
        <end position="49"/>
    </location>
    <ligand>
        <name>ATP</name>
        <dbReference type="ChEBI" id="CHEBI:30616"/>
    </ligand>
</feature>
<sequence length="440" mass="49818">MTLISIMPAYSSLPPILSTHPLSFHPDWIRALFEGDGLIWVGFSGGVDSHVLLHALATALNAEQKEKLVAIHVHHGLSANAEDWLNHCEAICQGLNVRFVAKRVVLGEQASIEDAARKARYAAFEEELNPADVFLMAHHAGDQAETVLFRLLRGTGGKGLSGIPPVRSLGQATLIRPLLATPKACIVAYAKEHGLYWVEDESNNDERFTRNFIRHRILPTLEIRFPKMEQSIGLTAQRVATDYSMLAEFAAKQLVDWCDAFGGLILQHLAAMPEEKRLFWLRHFLQEKRVSLTHTQLESVAAMVFGEDHKQPEFCFASGRIMRHQGVVYVLPKERPVQLGELISGVPLTRDFDRLLVEGRGCFSLRERPQGATLLLANGHRRKLKKWLNDQKVPSWWREHLPYLYLDDELIAIGSLWRHPSYLDIKFDWRANETLPFPLG</sequence>
<dbReference type="RefSeq" id="WP_341566071.1">
    <property type="nucleotide sequence ID" value="NZ_JBAKAR010000001.1"/>
</dbReference>
<protein>
    <recommendedName>
        <fullName evidence="8">tRNA(Ile)-lysidine synthase</fullName>
        <ecNumber evidence="8">6.3.4.19</ecNumber>
    </recommendedName>
    <alternativeName>
        <fullName evidence="8">tRNA(Ile)-2-lysyl-cytidine synthase</fullName>
    </alternativeName>
    <alternativeName>
        <fullName evidence="8">tRNA(Ile)-lysidine synthetase</fullName>
    </alternativeName>
</protein>
<dbReference type="Pfam" id="PF11734">
    <property type="entry name" value="TilS_C"/>
    <property type="match status" value="1"/>
</dbReference>
<organism evidence="10 11">
    <name type="scientific">Marinomonas arenicola</name>
    <dbReference type="NCBI Taxonomy" id="569601"/>
    <lineage>
        <taxon>Bacteria</taxon>
        <taxon>Pseudomonadati</taxon>
        <taxon>Pseudomonadota</taxon>
        <taxon>Gammaproteobacteria</taxon>
        <taxon>Oceanospirillales</taxon>
        <taxon>Oceanospirillaceae</taxon>
        <taxon>Marinomonas</taxon>
    </lineage>
</organism>
<dbReference type="InterPro" id="IPR012094">
    <property type="entry name" value="tRNA_Ile_lys_synt"/>
</dbReference>
<evidence type="ECO:0000256" key="1">
    <source>
        <dbReference type="ARBA" id="ARBA00004496"/>
    </source>
</evidence>
<dbReference type="SUPFAM" id="SSF82829">
    <property type="entry name" value="MesJ substrate recognition domain-like"/>
    <property type="match status" value="1"/>
</dbReference>
<dbReference type="Gene3D" id="1.20.59.20">
    <property type="match status" value="1"/>
</dbReference>
<dbReference type="EC" id="6.3.4.19" evidence="8"/>
<dbReference type="NCBIfam" id="TIGR02432">
    <property type="entry name" value="lysidine_TilS_N"/>
    <property type="match status" value="1"/>
</dbReference>
<comment type="similarity">
    <text evidence="8">Belongs to the tRNA(Ile)-lysidine synthase family.</text>
</comment>
<proteinExistence type="inferred from homology"/>
<comment type="caution">
    <text evidence="10">The sequence shown here is derived from an EMBL/GenBank/DDBJ whole genome shotgun (WGS) entry which is preliminary data.</text>
</comment>
<evidence type="ECO:0000256" key="8">
    <source>
        <dbReference type="HAMAP-Rule" id="MF_01161"/>
    </source>
</evidence>
<comment type="function">
    <text evidence="8">Ligates lysine onto the cytidine present at position 34 of the AUA codon-specific tRNA(Ile) that contains the anticodon CAU, in an ATP-dependent manner. Cytidine is converted to lysidine, thus changing the amino acid specificity of the tRNA from methionine to isoleucine.</text>
</comment>
<keyword evidence="4 8" id="KW-0819">tRNA processing</keyword>
<dbReference type="SUPFAM" id="SSF56037">
    <property type="entry name" value="PheT/TilS domain"/>
    <property type="match status" value="1"/>
</dbReference>
<dbReference type="EMBL" id="JBAKAR010000001">
    <property type="protein sequence ID" value="MEL0611737.1"/>
    <property type="molecule type" value="Genomic_DNA"/>
</dbReference>
<comment type="domain">
    <text evidence="8">The N-terminal region contains the highly conserved SGGXDS motif, predicted to be a P-loop motif involved in ATP binding.</text>
</comment>
<dbReference type="PANTHER" id="PTHR43033">
    <property type="entry name" value="TRNA(ILE)-LYSIDINE SYNTHASE-RELATED"/>
    <property type="match status" value="1"/>
</dbReference>
<evidence type="ECO:0000256" key="2">
    <source>
        <dbReference type="ARBA" id="ARBA00022490"/>
    </source>
</evidence>
<dbReference type="SMART" id="SM00977">
    <property type="entry name" value="TilS_C"/>
    <property type="match status" value="1"/>
</dbReference>
<dbReference type="GO" id="GO:0032267">
    <property type="term" value="F:tRNA(Ile)-lysidine synthase activity"/>
    <property type="evidence" value="ECO:0007669"/>
    <property type="project" value="UniProtKB-EC"/>
</dbReference>
<comment type="catalytic activity">
    <reaction evidence="7 8">
        <text>cytidine(34) in tRNA(Ile2) + L-lysine + ATP = lysidine(34) in tRNA(Ile2) + AMP + diphosphate + H(+)</text>
        <dbReference type="Rhea" id="RHEA:43744"/>
        <dbReference type="Rhea" id="RHEA-COMP:10625"/>
        <dbReference type="Rhea" id="RHEA-COMP:10670"/>
        <dbReference type="ChEBI" id="CHEBI:15378"/>
        <dbReference type="ChEBI" id="CHEBI:30616"/>
        <dbReference type="ChEBI" id="CHEBI:32551"/>
        <dbReference type="ChEBI" id="CHEBI:33019"/>
        <dbReference type="ChEBI" id="CHEBI:82748"/>
        <dbReference type="ChEBI" id="CHEBI:83665"/>
        <dbReference type="ChEBI" id="CHEBI:456215"/>
        <dbReference type="EC" id="6.3.4.19"/>
    </reaction>
</comment>
<keyword evidence="2 8" id="KW-0963">Cytoplasm</keyword>
<evidence type="ECO:0000259" key="9">
    <source>
        <dbReference type="SMART" id="SM00977"/>
    </source>
</evidence>
<dbReference type="SUPFAM" id="SSF52402">
    <property type="entry name" value="Adenine nucleotide alpha hydrolases-like"/>
    <property type="match status" value="1"/>
</dbReference>
<evidence type="ECO:0000256" key="3">
    <source>
        <dbReference type="ARBA" id="ARBA00022598"/>
    </source>
</evidence>
<dbReference type="HAMAP" id="MF_01161">
    <property type="entry name" value="tRNA_Ile_lys_synt"/>
    <property type="match status" value="1"/>
</dbReference>
<keyword evidence="3 8" id="KW-0436">Ligase</keyword>
<name>A0ABU9FZT4_9GAMM</name>
<keyword evidence="5 8" id="KW-0547">Nucleotide-binding</keyword>
<gene>
    <name evidence="8 10" type="primary">tilS</name>
    <name evidence="10" type="ORF">V6242_01165</name>
</gene>
<evidence type="ECO:0000256" key="6">
    <source>
        <dbReference type="ARBA" id="ARBA00022840"/>
    </source>
</evidence>
<accession>A0ABU9FZT4</accession>
<comment type="subcellular location">
    <subcellularLocation>
        <location evidence="1 8">Cytoplasm</location>
    </subcellularLocation>
</comment>
<evidence type="ECO:0000313" key="10">
    <source>
        <dbReference type="EMBL" id="MEL0611737.1"/>
    </source>
</evidence>
<dbReference type="InterPro" id="IPR012795">
    <property type="entry name" value="tRNA_Ile_lys_synt_N"/>
</dbReference>
<evidence type="ECO:0000256" key="4">
    <source>
        <dbReference type="ARBA" id="ARBA00022694"/>
    </source>
</evidence>
<evidence type="ECO:0000313" key="11">
    <source>
        <dbReference type="Proteomes" id="UP001379949"/>
    </source>
</evidence>
<dbReference type="PANTHER" id="PTHR43033:SF1">
    <property type="entry name" value="TRNA(ILE)-LYSIDINE SYNTHASE-RELATED"/>
    <property type="match status" value="1"/>
</dbReference>
<reference evidence="10 11" key="1">
    <citation type="submission" date="2024-02" db="EMBL/GenBank/DDBJ databases">
        <title>Bacteria isolated from the canopy kelp, Nereocystis luetkeana.</title>
        <authorList>
            <person name="Pfister C.A."/>
            <person name="Younker I.T."/>
            <person name="Light S.H."/>
        </authorList>
    </citation>
    <scope>NUCLEOTIDE SEQUENCE [LARGE SCALE GENOMIC DNA]</scope>
    <source>
        <strain evidence="10 11">TI.4.07</strain>
    </source>
</reference>
<dbReference type="InterPro" id="IPR011063">
    <property type="entry name" value="TilS/TtcA_N"/>
</dbReference>
<dbReference type="InterPro" id="IPR012796">
    <property type="entry name" value="Lysidine-tRNA-synth_C"/>
</dbReference>
<evidence type="ECO:0000256" key="5">
    <source>
        <dbReference type="ARBA" id="ARBA00022741"/>
    </source>
</evidence>
<dbReference type="NCBIfam" id="TIGR02433">
    <property type="entry name" value="lysidine_TilS_C"/>
    <property type="match status" value="1"/>
</dbReference>
<keyword evidence="6 8" id="KW-0067">ATP-binding</keyword>
<feature type="domain" description="Lysidine-tRNA(Ile) synthetase C-terminal" evidence="9">
    <location>
        <begin position="363"/>
        <end position="425"/>
    </location>
</feature>
<dbReference type="Pfam" id="PF01171">
    <property type="entry name" value="ATP_bind_3"/>
    <property type="match status" value="1"/>
</dbReference>